<protein>
    <recommendedName>
        <fullName evidence="2">Phosphoribosylformylglycinamidine synthase</fullName>
    </recommendedName>
</protein>
<evidence type="ECO:0000313" key="1">
    <source>
        <dbReference type="EMBL" id="MPN46059.1"/>
    </source>
</evidence>
<gene>
    <name evidence="1" type="ORF">SDC9_193639</name>
</gene>
<comment type="caution">
    <text evidence="1">The sequence shown here is derived from an EMBL/GenBank/DDBJ whole genome shotgun (WGS) entry which is preliminary data.</text>
</comment>
<dbReference type="Gene3D" id="3.40.50.880">
    <property type="match status" value="1"/>
</dbReference>
<accession>A0A645I6P1</accession>
<reference evidence="1" key="1">
    <citation type="submission" date="2019-08" db="EMBL/GenBank/DDBJ databases">
        <authorList>
            <person name="Kucharzyk K."/>
            <person name="Murdoch R.W."/>
            <person name="Higgins S."/>
            <person name="Loffler F."/>
        </authorList>
    </citation>
    <scope>NUCLEOTIDE SEQUENCE</scope>
</reference>
<dbReference type="EMBL" id="VSSQ01106395">
    <property type="protein sequence ID" value="MPN46059.1"/>
    <property type="molecule type" value="Genomic_DNA"/>
</dbReference>
<dbReference type="Pfam" id="PF13507">
    <property type="entry name" value="GATase_5"/>
    <property type="match status" value="1"/>
</dbReference>
<name>A0A645I6P1_9ZZZZ</name>
<dbReference type="AlphaFoldDB" id="A0A645I6P1"/>
<dbReference type="SUPFAM" id="SSF52317">
    <property type="entry name" value="Class I glutamine amidotransferase-like"/>
    <property type="match status" value="1"/>
</dbReference>
<sequence>MAQPHNPNGSLLAIEGIISPNGRVLGKMGHNERWQEGLFRNYPGEFDMKLFQAGVDYFRRK</sequence>
<dbReference type="InterPro" id="IPR029062">
    <property type="entry name" value="Class_I_gatase-like"/>
</dbReference>
<organism evidence="1">
    <name type="scientific">bioreactor metagenome</name>
    <dbReference type="NCBI Taxonomy" id="1076179"/>
    <lineage>
        <taxon>unclassified sequences</taxon>
        <taxon>metagenomes</taxon>
        <taxon>ecological metagenomes</taxon>
    </lineage>
</organism>
<evidence type="ECO:0008006" key="2">
    <source>
        <dbReference type="Google" id="ProtNLM"/>
    </source>
</evidence>
<proteinExistence type="predicted"/>